<organism evidence="3 4">
    <name type="scientific">Nereida ignava</name>
    <dbReference type="NCBI Taxonomy" id="282199"/>
    <lineage>
        <taxon>Bacteria</taxon>
        <taxon>Pseudomonadati</taxon>
        <taxon>Pseudomonadota</taxon>
        <taxon>Alphaproteobacteria</taxon>
        <taxon>Rhodobacterales</taxon>
        <taxon>Roseobacteraceae</taxon>
        <taxon>Nereida</taxon>
    </lineage>
</organism>
<protein>
    <recommendedName>
        <fullName evidence="5">DUF2802 domain-containing protein</fullName>
    </recommendedName>
</protein>
<keyword evidence="2" id="KW-1133">Transmembrane helix</keyword>
<feature type="compositionally biased region" description="Basic and acidic residues" evidence="1">
    <location>
        <begin position="129"/>
        <end position="143"/>
    </location>
</feature>
<evidence type="ECO:0000313" key="4">
    <source>
        <dbReference type="Proteomes" id="UP000048949"/>
    </source>
</evidence>
<keyword evidence="2" id="KW-0472">Membrane</keyword>
<dbReference type="STRING" id="282199.GCA_001049735_02219"/>
<feature type="region of interest" description="Disordered" evidence="1">
    <location>
        <begin position="124"/>
        <end position="143"/>
    </location>
</feature>
<keyword evidence="4" id="KW-1185">Reference proteome</keyword>
<evidence type="ECO:0000313" key="3">
    <source>
        <dbReference type="EMBL" id="CRK76163.1"/>
    </source>
</evidence>
<sequence length="143" mass="15559">MILTQFDPQTVYAIAAILSGTAAICVGVAMVRIKRSHRAKTGMTEAIYQISQNLAELQHAVSALAQQIDDQQMWSGKQQKTKQPATKVDRAITLAELGVSASNIQQETGLPEIDVSAIIRFHTTSRSDQSPDRATHDEAVSIQ</sequence>
<feature type="transmembrane region" description="Helical" evidence="2">
    <location>
        <begin position="12"/>
        <end position="33"/>
    </location>
</feature>
<evidence type="ECO:0008006" key="5">
    <source>
        <dbReference type="Google" id="ProtNLM"/>
    </source>
</evidence>
<evidence type="ECO:0000256" key="1">
    <source>
        <dbReference type="SAM" id="MobiDB-lite"/>
    </source>
</evidence>
<reference evidence="3 4" key="1">
    <citation type="submission" date="2015-04" db="EMBL/GenBank/DDBJ databases">
        <authorList>
            <person name="Syromyatnikov M.Y."/>
            <person name="Popov V.N."/>
        </authorList>
    </citation>
    <scope>NUCLEOTIDE SEQUENCE [LARGE SCALE GENOMIC DNA]</scope>
    <source>
        <strain evidence="3 4">CECT 5292</strain>
    </source>
</reference>
<name>A0A0U1NNU3_9RHOB</name>
<proteinExistence type="predicted"/>
<accession>A0A0U1NNU3</accession>
<evidence type="ECO:0000256" key="2">
    <source>
        <dbReference type="SAM" id="Phobius"/>
    </source>
</evidence>
<dbReference type="AlphaFoldDB" id="A0A0U1NNU3"/>
<keyword evidence="2" id="KW-0812">Transmembrane</keyword>
<dbReference type="OrthoDB" id="10014538at2"/>
<gene>
    <name evidence="3" type="ORF">NIG5292_02220</name>
</gene>
<dbReference type="Proteomes" id="UP000048949">
    <property type="component" value="Unassembled WGS sequence"/>
</dbReference>
<dbReference type="RefSeq" id="WP_048599575.1">
    <property type="nucleotide sequence ID" value="NZ_CVPC01000013.1"/>
</dbReference>
<dbReference type="EMBL" id="CVQV01000013">
    <property type="protein sequence ID" value="CRK76163.1"/>
    <property type="molecule type" value="Genomic_DNA"/>
</dbReference>